<keyword evidence="3" id="KW-1185">Reference proteome</keyword>
<evidence type="ECO:0000313" key="3">
    <source>
        <dbReference type="Proteomes" id="UP001286313"/>
    </source>
</evidence>
<evidence type="ECO:0000313" key="2">
    <source>
        <dbReference type="EMBL" id="KAK3871790.1"/>
    </source>
</evidence>
<evidence type="ECO:0000256" key="1">
    <source>
        <dbReference type="SAM" id="MobiDB-lite"/>
    </source>
</evidence>
<dbReference type="AlphaFoldDB" id="A0AAE1FE84"/>
<gene>
    <name evidence="2" type="ORF">Pcinc_023098</name>
</gene>
<feature type="compositionally biased region" description="Low complexity" evidence="1">
    <location>
        <begin position="92"/>
        <end position="108"/>
    </location>
</feature>
<feature type="region of interest" description="Disordered" evidence="1">
    <location>
        <begin position="80"/>
        <end position="108"/>
    </location>
</feature>
<reference evidence="2" key="1">
    <citation type="submission" date="2023-10" db="EMBL/GenBank/DDBJ databases">
        <title>Genome assemblies of two species of porcelain crab, Petrolisthes cinctipes and Petrolisthes manimaculis (Anomura: Porcellanidae).</title>
        <authorList>
            <person name="Angst P."/>
        </authorList>
    </citation>
    <scope>NUCLEOTIDE SEQUENCE</scope>
    <source>
        <strain evidence="2">PB745_01</strain>
        <tissue evidence="2">Gill</tissue>
    </source>
</reference>
<dbReference type="EMBL" id="JAWQEG010002468">
    <property type="protein sequence ID" value="KAK3871790.1"/>
    <property type="molecule type" value="Genomic_DNA"/>
</dbReference>
<sequence length="149" mass="16201">MIGFNGFIRRGFRPLADRDAITCQAHSALRGRNQNTTLFFPGLTLPPSTTSCHFLSEFSPPNPITIIPCHSISELSPQPYHHHSLSLPPPSLTNTPSSSRGTSPSPQLTQITPPLLSLPLLTQHSTPGCPPSHPSIALPPQGYFKNFIF</sequence>
<accession>A0AAE1FE84</accession>
<comment type="caution">
    <text evidence="2">The sequence shown here is derived from an EMBL/GenBank/DDBJ whole genome shotgun (WGS) entry which is preliminary data.</text>
</comment>
<organism evidence="2 3">
    <name type="scientific">Petrolisthes cinctipes</name>
    <name type="common">Flat porcelain crab</name>
    <dbReference type="NCBI Taxonomy" id="88211"/>
    <lineage>
        <taxon>Eukaryota</taxon>
        <taxon>Metazoa</taxon>
        <taxon>Ecdysozoa</taxon>
        <taxon>Arthropoda</taxon>
        <taxon>Crustacea</taxon>
        <taxon>Multicrustacea</taxon>
        <taxon>Malacostraca</taxon>
        <taxon>Eumalacostraca</taxon>
        <taxon>Eucarida</taxon>
        <taxon>Decapoda</taxon>
        <taxon>Pleocyemata</taxon>
        <taxon>Anomura</taxon>
        <taxon>Galatheoidea</taxon>
        <taxon>Porcellanidae</taxon>
        <taxon>Petrolisthes</taxon>
    </lineage>
</organism>
<dbReference type="Proteomes" id="UP001286313">
    <property type="component" value="Unassembled WGS sequence"/>
</dbReference>
<proteinExistence type="predicted"/>
<protein>
    <submittedName>
        <fullName evidence="2">Uncharacterized protein</fullName>
    </submittedName>
</protein>
<name>A0AAE1FE84_PETCI</name>